<dbReference type="Proteomes" id="UP000694925">
    <property type="component" value="Unplaced"/>
</dbReference>
<dbReference type="KEGG" id="ccal:108627119"/>
<proteinExistence type="predicted"/>
<gene>
    <name evidence="2" type="primary">LOC108627119</name>
</gene>
<reference evidence="2" key="1">
    <citation type="submission" date="2025-08" db="UniProtKB">
        <authorList>
            <consortium name="RefSeq"/>
        </authorList>
    </citation>
    <scope>IDENTIFICATION</scope>
    <source>
        <tissue evidence="2">Whole body</tissue>
    </source>
</reference>
<accession>A0AAJ7S5I2</accession>
<dbReference type="AlphaFoldDB" id="A0AAJ7S5I2"/>
<dbReference type="RefSeq" id="XP_026671120.1">
    <property type="nucleotide sequence ID" value="XM_026815319.1"/>
</dbReference>
<sequence>MSIIRTEINVTKIGFKMNLSRDIQKIRQVPLPDDTALFVRRRDYNENRVFRKPKTPPNAQLLDFDTDPGNSRYNATSVPQEILQEDQIASAIDKVNGGINYSNEASERHWEKETSSVHNKEDLEKSNIAVNTKTNSELMMLGNSNSEENIQDQENILKQCKLHKNAVVRGLLKQQLIRINDLMLPSDTEIKSNRIQTASPSTKPKTQFVQLVPCPEDPDVLIQPLQAYGRIDETKYKDIDFTVPRVGTKKTVTPRKYYTNLNDSDFEFVKHSKK</sequence>
<name>A0AAJ7S5I2_9HYME</name>
<protein>
    <submittedName>
        <fullName evidence="2">Uncharacterized protein LOC108627119 isoform X1</fullName>
    </submittedName>
</protein>
<dbReference type="GeneID" id="108627119"/>
<evidence type="ECO:0000313" key="2">
    <source>
        <dbReference type="RefSeq" id="XP_026671120.1"/>
    </source>
</evidence>
<organism evidence="1 2">
    <name type="scientific">Ceratina calcarata</name>
    <dbReference type="NCBI Taxonomy" id="156304"/>
    <lineage>
        <taxon>Eukaryota</taxon>
        <taxon>Metazoa</taxon>
        <taxon>Ecdysozoa</taxon>
        <taxon>Arthropoda</taxon>
        <taxon>Hexapoda</taxon>
        <taxon>Insecta</taxon>
        <taxon>Pterygota</taxon>
        <taxon>Neoptera</taxon>
        <taxon>Endopterygota</taxon>
        <taxon>Hymenoptera</taxon>
        <taxon>Apocrita</taxon>
        <taxon>Aculeata</taxon>
        <taxon>Apoidea</taxon>
        <taxon>Anthophila</taxon>
        <taxon>Apidae</taxon>
        <taxon>Ceratina</taxon>
        <taxon>Zadontomerus</taxon>
    </lineage>
</organism>
<evidence type="ECO:0000313" key="1">
    <source>
        <dbReference type="Proteomes" id="UP000694925"/>
    </source>
</evidence>
<keyword evidence="1" id="KW-1185">Reference proteome</keyword>